<evidence type="ECO:0000256" key="3">
    <source>
        <dbReference type="ARBA" id="ARBA00022729"/>
    </source>
</evidence>
<dbReference type="SUPFAM" id="SSF53807">
    <property type="entry name" value="Helical backbone' metal receptor"/>
    <property type="match status" value="1"/>
</dbReference>
<evidence type="ECO:0000256" key="4">
    <source>
        <dbReference type="RuleBase" id="RU003512"/>
    </source>
</evidence>
<comment type="caution">
    <text evidence="5">The sequence shown here is derived from an EMBL/GenBank/DDBJ whole genome shotgun (WGS) entry which is preliminary data.</text>
</comment>
<evidence type="ECO:0000256" key="2">
    <source>
        <dbReference type="ARBA" id="ARBA00022448"/>
    </source>
</evidence>
<dbReference type="Gene3D" id="3.40.50.1980">
    <property type="entry name" value="Nitrogenase molybdenum iron protein domain"/>
    <property type="match status" value="2"/>
</dbReference>
<evidence type="ECO:0000256" key="1">
    <source>
        <dbReference type="ARBA" id="ARBA00011028"/>
    </source>
</evidence>
<keyword evidence="6" id="KW-1185">Reference proteome</keyword>
<dbReference type="RefSeq" id="WP_136336977.1">
    <property type="nucleotide sequence ID" value="NZ_QXMP01000002.1"/>
</dbReference>
<dbReference type="AlphaFoldDB" id="A0A4S3LZA8"/>
<proteinExistence type="inferred from homology"/>
<protein>
    <submittedName>
        <fullName evidence="5">Zinc ABC transporter substrate-binding protein</fullName>
    </submittedName>
</protein>
<dbReference type="InterPro" id="IPR006127">
    <property type="entry name" value="ZnuA-like"/>
</dbReference>
<evidence type="ECO:0000313" key="6">
    <source>
        <dbReference type="Proteomes" id="UP000305939"/>
    </source>
</evidence>
<accession>A0A4S3LZA8</accession>
<reference evidence="5 6" key="1">
    <citation type="submission" date="2019-04" db="EMBL/GenBank/DDBJ databases">
        <title>Draft genome sequence of Robertkochia marina CC-AMO-30D.</title>
        <authorList>
            <person name="Hameed A."/>
            <person name="Lin S.-Y."/>
            <person name="Shahina M."/>
            <person name="Lai W.-A."/>
            <person name="Young C.-C."/>
        </authorList>
    </citation>
    <scope>NUCLEOTIDE SEQUENCE [LARGE SCALE GENOMIC DNA]</scope>
    <source>
        <strain evidence="5 6">CC-AMO-30D</strain>
    </source>
</reference>
<dbReference type="Pfam" id="PF01297">
    <property type="entry name" value="ZnuA"/>
    <property type="match status" value="1"/>
</dbReference>
<name>A0A4S3LZA8_9FLAO</name>
<dbReference type="EMBL" id="SSMC01000004">
    <property type="protein sequence ID" value="THD65693.1"/>
    <property type="molecule type" value="Genomic_DNA"/>
</dbReference>
<dbReference type="PRINTS" id="PR00691">
    <property type="entry name" value="ADHESINB"/>
</dbReference>
<dbReference type="InterPro" id="IPR050492">
    <property type="entry name" value="Bact_metal-bind_prot9"/>
</dbReference>
<dbReference type="GO" id="GO:0030001">
    <property type="term" value="P:metal ion transport"/>
    <property type="evidence" value="ECO:0007669"/>
    <property type="project" value="InterPro"/>
</dbReference>
<dbReference type="PANTHER" id="PTHR42953">
    <property type="entry name" value="HIGH-AFFINITY ZINC UPTAKE SYSTEM PROTEIN ZNUA-RELATED"/>
    <property type="match status" value="1"/>
</dbReference>
<keyword evidence="2 4" id="KW-0813">Transport</keyword>
<gene>
    <name evidence="5" type="ORF">E7Z59_13965</name>
</gene>
<keyword evidence="3" id="KW-0732">Signal</keyword>
<dbReference type="PANTHER" id="PTHR42953:SF3">
    <property type="entry name" value="HIGH-AFFINITY ZINC UPTAKE SYSTEM PROTEIN ZNUA"/>
    <property type="match status" value="1"/>
</dbReference>
<dbReference type="OrthoDB" id="9793396at2"/>
<sequence>MRNTFLFLLAFTLIISACKQEPKKEETAAVKEVKPVVYTSNYPVYFFTKNIGGEAIEVHFPAGDLSDPSTWSPVPDTIAGMQSADLILVNGASFENWLMNVSLPEDKVVNTSSNFQDQLLSSGETFTHSHGDEGEHAHEGTAFTTWLNLELAAKQAEEVKNALIALQPENKSLFENNHAALAKDLMTLHSAYQHTLASQEAPAVAFSHPVYQYLTAAYGLKGKSLHWEPETPLDHDMIHEIEHLKKDHNIKFLIWEGEPLPENIEKLNAMGISSVVITPMGGMPEGTDFIQGMKQNLEVLKGIMNDE</sequence>
<dbReference type="InterPro" id="IPR006129">
    <property type="entry name" value="AdhesinB"/>
</dbReference>
<dbReference type="Proteomes" id="UP000305939">
    <property type="component" value="Unassembled WGS sequence"/>
</dbReference>
<dbReference type="GO" id="GO:0046872">
    <property type="term" value="F:metal ion binding"/>
    <property type="evidence" value="ECO:0007669"/>
    <property type="project" value="InterPro"/>
</dbReference>
<evidence type="ECO:0000313" key="5">
    <source>
        <dbReference type="EMBL" id="THD65693.1"/>
    </source>
</evidence>
<dbReference type="InterPro" id="IPR006128">
    <property type="entry name" value="Lipoprotein_PsaA-like"/>
</dbReference>
<organism evidence="5 6">
    <name type="scientific">Robertkochia marina</name>
    <dbReference type="NCBI Taxonomy" id="1227945"/>
    <lineage>
        <taxon>Bacteria</taxon>
        <taxon>Pseudomonadati</taxon>
        <taxon>Bacteroidota</taxon>
        <taxon>Flavobacteriia</taxon>
        <taxon>Flavobacteriales</taxon>
        <taxon>Flavobacteriaceae</taxon>
        <taxon>Robertkochia</taxon>
    </lineage>
</organism>
<dbReference type="PRINTS" id="PR00690">
    <property type="entry name" value="ADHESNFAMILY"/>
</dbReference>
<comment type="similarity">
    <text evidence="1 4">Belongs to the bacterial solute-binding protein 9 family.</text>
</comment>
<dbReference type="GO" id="GO:0007155">
    <property type="term" value="P:cell adhesion"/>
    <property type="evidence" value="ECO:0007669"/>
    <property type="project" value="InterPro"/>
</dbReference>
<dbReference type="PROSITE" id="PS51257">
    <property type="entry name" value="PROKAR_LIPOPROTEIN"/>
    <property type="match status" value="1"/>
</dbReference>